<feature type="domain" description="HTH lysR-type" evidence="6">
    <location>
        <begin position="1"/>
        <end position="57"/>
    </location>
</feature>
<dbReference type="PATRIC" id="fig|1461584.3.peg.138"/>
<evidence type="ECO:0000313" key="7">
    <source>
        <dbReference type="EMBL" id="CEA06809.1"/>
    </source>
</evidence>
<dbReference type="InterPro" id="IPR036388">
    <property type="entry name" value="WH-like_DNA-bd_sf"/>
</dbReference>
<keyword evidence="4" id="KW-0010">Activator</keyword>
<evidence type="ECO:0000256" key="5">
    <source>
        <dbReference type="ARBA" id="ARBA00023163"/>
    </source>
</evidence>
<dbReference type="Pfam" id="PF03466">
    <property type="entry name" value="LysR_substrate"/>
    <property type="match status" value="1"/>
</dbReference>
<dbReference type="InterPro" id="IPR000847">
    <property type="entry name" value="LysR_HTH_N"/>
</dbReference>
<dbReference type="EMBL" id="LN483070">
    <property type="protein sequence ID" value="CEA06809.1"/>
    <property type="molecule type" value="Genomic_DNA"/>
</dbReference>
<dbReference type="Pfam" id="PF00126">
    <property type="entry name" value="HTH_1"/>
    <property type="match status" value="1"/>
</dbReference>
<accession>A0A078MKM5</accession>
<dbReference type="SUPFAM" id="SSF53850">
    <property type="entry name" value="Periplasmic binding protein-like II"/>
    <property type="match status" value="1"/>
</dbReference>
<comment type="similarity">
    <text evidence="1">Belongs to the LysR transcriptional regulatory family.</text>
</comment>
<keyword evidence="5" id="KW-0804">Transcription</keyword>
<keyword evidence="2" id="KW-0805">Transcription regulation</keyword>
<evidence type="ECO:0000256" key="4">
    <source>
        <dbReference type="ARBA" id="ARBA00023159"/>
    </source>
</evidence>
<evidence type="ECO:0000259" key="6">
    <source>
        <dbReference type="PROSITE" id="PS50931"/>
    </source>
</evidence>
<dbReference type="NCBIfam" id="NF002964">
    <property type="entry name" value="PRK03635.1"/>
    <property type="match status" value="1"/>
</dbReference>
<dbReference type="AlphaFoldDB" id="A0A078MKM5"/>
<organism evidence="7">
    <name type="scientific">Arthrobacter saudimassiliensis</name>
    <dbReference type="NCBI Taxonomy" id="1461584"/>
    <lineage>
        <taxon>Bacteria</taxon>
        <taxon>Bacillati</taxon>
        <taxon>Actinomycetota</taxon>
        <taxon>Actinomycetes</taxon>
        <taxon>Micrococcales</taxon>
        <taxon>Micrococcaceae</taxon>
        <taxon>Arthrobacter</taxon>
    </lineage>
</organism>
<protein>
    <submittedName>
        <fullName evidence="7">Putative HTH-type transcriptional regulatorc/MT2039</fullName>
    </submittedName>
</protein>
<dbReference type="GO" id="GO:0003700">
    <property type="term" value="F:DNA-binding transcription factor activity"/>
    <property type="evidence" value="ECO:0007669"/>
    <property type="project" value="InterPro"/>
</dbReference>
<dbReference type="NCBIfam" id="TIGR03298">
    <property type="entry name" value="argP"/>
    <property type="match status" value="1"/>
</dbReference>
<evidence type="ECO:0000256" key="1">
    <source>
        <dbReference type="ARBA" id="ARBA00009437"/>
    </source>
</evidence>
<name>A0A078MKM5_9MICC</name>
<dbReference type="Gene3D" id="1.10.10.10">
    <property type="entry name" value="Winged helix-like DNA-binding domain superfamily/Winged helix DNA-binding domain"/>
    <property type="match status" value="1"/>
</dbReference>
<sequence>MNFEHLRALAAVVDEGTFEAAADLLRISPSAVSQRIKALEKAAGQVVVRRAVPCTPTEAGGALLRMARQVQLLEAEARDALGAGSARTATPLAVNADSLSTWFLPVLQEAAGWAGTTLDLHVEDQDHSTRLLRQGDVLAAVTADSRPVNGCRAVRLGAMRYVPAAAPDLRDRYTAGGIVDWDAMPMVQFNSKDDLQRRFLASRDVGRRPPTHMVPSSEAFVAAVRAGLGWGMVPELQVGSDVDDGRLVLLDPRAHSDVVLYWQSWALQSERLERLTQAVRRAARVLRGNGPEAS</sequence>
<reference evidence="7" key="1">
    <citation type="submission" date="2014-07" db="EMBL/GenBank/DDBJ databases">
        <authorList>
            <person name="Urmite Genomes Urmite Genomes"/>
        </authorList>
    </citation>
    <scope>NUCLEOTIDE SEQUENCE</scope>
    <source>
        <strain evidence="7">11W110_air</strain>
    </source>
</reference>
<dbReference type="PANTHER" id="PTHR30579">
    <property type="entry name" value="TRANSCRIPTIONAL REGULATOR"/>
    <property type="match status" value="1"/>
</dbReference>
<evidence type="ECO:0000256" key="3">
    <source>
        <dbReference type="ARBA" id="ARBA00023125"/>
    </source>
</evidence>
<dbReference type="NCBIfam" id="NF009888">
    <property type="entry name" value="PRK13348.1"/>
    <property type="match status" value="1"/>
</dbReference>
<dbReference type="PROSITE" id="PS50931">
    <property type="entry name" value="HTH_LYSR"/>
    <property type="match status" value="1"/>
</dbReference>
<dbReference type="GO" id="GO:0003677">
    <property type="term" value="F:DNA binding"/>
    <property type="evidence" value="ECO:0007669"/>
    <property type="project" value="UniProtKB-KW"/>
</dbReference>
<dbReference type="InterPro" id="IPR017685">
    <property type="entry name" value="ArgP"/>
</dbReference>
<dbReference type="InterPro" id="IPR050176">
    <property type="entry name" value="LTTR"/>
</dbReference>
<dbReference type="Gene3D" id="3.40.190.290">
    <property type="match status" value="1"/>
</dbReference>
<dbReference type="PANTHER" id="PTHR30579:SF2">
    <property type="entry name" value="HTH-TYPE TRANSCRIPTIONAL REGULATOR ARGP"/>
    <property type="match status" value="1"/>
</dbReference>
<gene>
    <name evidence="7" type="ORF">BN1051_00142</name>
</gene>
<dbReference type="InterPro" id="IPR005119">
    <property type="entry name" value="LysR_subst-bd"/>
</dbReference>
<evidence type="ECO:0000256" key="2">
    <source>
        <dbReference type="ARBA" id="ARBA00023015"/>
    </source>
</evidence>
<keyword evidence="3" id="KW-0238">DNA-binding</keyword>
<dbReference type="InterPro" id="IPR036390">
    <property type="entry name" value="WH_DNA-bd_sf"/>
</dbReference>
<proteinExistence type="inferred from homology"/>
<dbReference type="SUPFAM" id="SSF46785">
    <property type="entry name" value="Winged helix' DNA-binding domain"/>
    <property type="match status" value="1"/>
</dbReference>